<dbReference type="Proteomes" id="UP000000566">
    <property type="component" value="Chromosome"/>
</dbReference>
<dbReference type="eggNOG" id="COG2244">
    <property type="taxonomic scope" value="Bacteria"/>
</dbReference>
<evidence type="ECO:0000313" key="9">
    <source>
        <dbReference type="Proteomes" id="UP000000566"/>
    </source>
</evidence>
<feature type="transmembrane region" description="Helical" evidence="7">
    <location>
        <begin position="441"/>
        <end position="464"/>
    </location>
</feature>
<sequence>MANVSELKAKGLKATSWNFLNIMVNQLRNFIVSLVLARLLTPADFGLVSMAMVLNSILDFLVDFGFSSAVIRKKSISIIETSTIFWINISVGALCSLLVFGCAPVFAWFYDMPALKSIVYVTSLSFFVSSFGTLQTALFQRELNFRKPFVAKLISGIFSGILGITLALCDFGVWALVFSNLSGWLLYSISIWFMSFWRPKLVFQLKAVSDMVTFGWKMTLATFMSRVIRQLDTFIIGKSFTASSLGLFNRAQSLNHLVVDYSFSSIRGVMLPSLSKLQDDFPAMRYSVLKLINVICFLTFLMSGVMYICASDIILLLYGDKWVDAIEIFKIIGLFSISLCLPVVFDTVMTATNRMTLYLWINIVSNIITFIAVSIGLHYGLMGYIWAVSIASVVKIIPTLFSTTACIKLSVIKQLEAILRYAVPFVLILLSWKFIDFNTGYYVFNIVLKGGLFFIIYILVNLLLKNDGLHICWSLIRKFWNSYFAQ</sequence>
<evidence type="ECO:0000256" key="7">
    <source>
        <dbReference type="SAM" id="Phobius"/>
    </source>
</evidence>
<proteinExistence type="inferred from homology"/>
<dbReference type="HOGENOM" id="CLU_026911_5_2_10"/>
<reference evidence="8 9" key="1">
    <citation type="journal article" date="2007" name="PLoS Biol.">
        <title>Evolution of symbiotic bacteria in the distal human intestine.</title>
        <authorList>
            <person name="Xu J."/>
            <person name="Mahowald M.A."/>
            <person name="Ley R.E."/>
            <person name="Lozupone C.A."/>
            <person name="Hamady M."/>
            <person name="Martens E.C."/>
            <person name="Henrissat B."/>
            <person name="Coutinho P.M."/>
            <person name="Minx P."/>
            <person name="Latreille P."/>
            <person name="Cordum H."/>
            <person name="Van Brunt A."/>
            <person name="Kim K."/>
            <person name="Fulton R.S."/>
            <person name="Fulton L.A."/>
            <person name="Clifton S.W."/>
            <person name="Wilson R.K."/>
            <person name="Knight R.D."/>
            <person name="Gordon J.I."/>
        </authorList>
    </citation>
    <scope>NUCLEOTIDE SEQUENCE [LARGE SCALE GENOMIC DNA]</scope>
    <source>
        <strain evidence="9">ATCC 8503 / DSM 20701 / CIP 104284 / JCM 5825 / NCTC 11152</strain>
    </source>
</reference>
<comment type="similarity">
    <text evidence="2">Belongs to the polysaccharide synthase family.</text>
</comment>
<dbReference type="RefSeq" id="WP_011966767.1">
    <property type="nucleotide sequence ID" value="NC_009615.1"/>
</dbReference>
<dbReference type="CDD" id="cd13127">
    <property type="entry name" value="MATE_tuaB_like"/>
    <property type="match status" value="1"/>
</dbReference>
<organism evidence="8 9">
    <name type="scientific">Parabacteroides distasonis (strain ATCC 8503 / DSM 20701 / CIP 104284 / JCM 5825 / NCTC 11152)</name>
    <dbReference type="NCBI Taxonomy" id="435591"/>
    <lineage>
        <taxon>Bacteria</taxon>
        <taxon>Pseudomonadati</taxon>
        <taxon>Bacteroidota</taxon>
        <taxon>Bacteroidia</taxon>
        <taxon>Bacteroidales</taxon>
        <taxon>Tannerellaceae</taxon>
        <taxon>Parabacteroides</taxon>
    </lineage>
</organism>
<dbReference type="KEGG" id="pdi:BDI_2218"/>
<feature type="transmembrane region" description="Helical" evidence="7">
    <location>
        <begin position="174"/>
        <end position="197"/>
    </location>
</feature>
<feature type="transmembrane region" description="Helical" evidence="7">
    <location>
        <begin position="83"/>
        <end position="106"/>
    </location>
</feature>
<comment type="subcellular location">
    <subcellularLocation>
        <location evidence="1">Cell membrane</location>
        <topology evidence="1">Multi-pass membrane protein</topology>
    </subcellularLocation>
</comment>
<feature type="transmembrane region" description="Helical" evidence="7">
    <location>
        <begin position="325"/>
        <end position="345"/>
    </location>
</feature>
<dbReference type="PaxDb" id="435591-BDI_2218"/>
<dbReference type="PANTHER" id="PTHR30250">
    <property type="entry name" value="PST FAMILY PREDICTED COLANIC ACID TRANSPORTER"/>
    <property type="match status" value="1"/>
</dbReference>
<dbReference type="STRING" id="435591.BDI_2218"/>
<evidence type="ECO:0000256" key="4">
    <source>
        <dbReference type="ARBA" id="ARBA00022692"/>
    </source>
</evidence>
<evidence type="ECO:0000256" key="2">
    <source>
        <dbReference type="ARBA" id="ARBA00007430"/>
    </source>
</evidence>
<protein>
    <submittedName>
        <fullName evidence="8">Capsular polysaccharide repeat unit transporter</fullName>
    </submittedName>
</protein>
<dbReference type="BioCyc" id="PDIS435591:G1G5A-2275-MONOMER"/>
<evidence type="ECO:0000256" key="6">
    <source>
        <dbReference type="ARBA" id="ARBA00023136"/>
    </source>
</evidence>
<feature type="transmembrane region" description="Helical" evidence="7">
    <location>
        <begin position="149"/>
        <end position="168"/>
    </location>
</feature>
<dbReference type="GO" id="GO:0005886">
    <property type="term" value="C:plasma membrane"/>
    <property type="evidence" value="ECO:0007669"/>
    <property type="project" value="UniProtKB-SubCell"/>
</dbReference>
<accession>A6LE35</accession>
<keyword evidence="5 7" id="KW-1133">Transmembrane helix</keyword>
<feature type="transmembrane region" description="Helical" evidence="7">
    <location>
        <begin position="383"/>
        <end position="406"/>
    </location>
</feature>
<keyword evidence="4 7" id="KW-0812">Transmembrane</keyword>
<keyword evidence="6 7" id="KW-0472">Membrane</keyword>
<dbReference type="EMBL" id="CP000140">
    <property type="protein sequence ID" value="ABR43949.1"/>
    <property type="molecule type" value="Genomic_DNA"/>
</dbReference>
<evidence type="ECO:0000256" key="5">
    <source>
        <dbReference type="ARBA" id="ARBA00022989"/>
    </source>
</evidence>
<dbReference type="PANTHER" id="PTHR30250:SF10">
    <property type="entry name" value="LIPOPOLYSACCHARIDE BIOSYNTHESIS PROTEIN WZXC"/>
    <property type="match status" value="1"/>
</dbReference>
<feature type="transmembrane region" description="Helical" evidence="7">
    <location>
        <begin position="357"/>
        <end position="377"/>
    </location>
</feature>
<name>A6LE35_PARD8</name>
<evidence type="ECO:0000256" key="1">
    <source>
        <dbReference type="ARBA" id="ARBA00004651"/>
    </source>
</evidence>
<dbReference type="Pfam" id="PF13440">
    <property type="entry name" value="Polysacc_synt_3"/>
    <property type="match status" value="1"/>
</dbReference>
<feature type="transmembrane region" description="Helical" evidence="7">
    <location>
        <begin position="418"/>
        <end position="435"/>
    </location>
</feature>
<feature type="transmembrane region" description="Helical" evidence="7">
    <location>
        <begin position="47"/>
        <end position="71"/>
    </location>
</feature>
<gene>
    <name evidence="8" type="ordered locus">BDI_2218</name>
</gene>
<keyword evidence="3" id="KW-1003">Cell membrane</keyword>
<feature type="transmembrane region" description="Helical" evidence="7">
    <location>
        <begin position="291"/>
        <end position="319"/>
    </location>
</feature>
<evidence type="ECO:0000313" key="8">
    <source>
        <dbReference type="EMBL" id="ABR43949.1"/>
    </source>
</evidence>
<dbReference type="InterPro" id="IPR050833">
    <property type="entry name" value="Poly_Biosynth_Transport"/>
</dbReference>
<dbReference type="PATRIC" id="fig|435591.13.peg.2200"/>
<evidence type="ECO:0000256" key="3">
    <source>
        <dbReference type="ARBA" id="ARBA00022475"/>
    </source>
</evidence>
<keyword evidence="9" id="KW-1185">Reference proteome</keyword>
<feature type="transmembrane region" description="Helical" evidence="7">
    <location>
        <begin position="118"/>
        <end position="137"/>
    </location>
</feature>
<dbReference type="AlphaFoldDB" id="A6LE35"/>